<feature type="domain" description="Histidine kinase" evidence="7">
    <location>
        <begin position="579"/>
        <end position="778"/>
    </location>
</feature>
<dbReference type="CDD" id="cd00130">
    <property type="entry name" value="PAS"/>
    <property type="match status" value="2"/>
</dbReference>
<dbReference type="CDD" id="cd00082">
    <property type="entry name" value="HisKA"/>
    <property type="match status" value="1"/>
</dbReference>
<dbReference type="Gene3D" id="3.30.565.10">
    <property type="entry name" value="Histidine kinase-like ATPase, C-terminal domain"/>
    <property type="match status" value="1"/>
</dbReference>
<evidence type="ECO:0000256" key="1">
    <source>
        <dbReference type="ARBA" id="ARBA00000085"/>
    </source>
</evidence>
<organism evidence="11 12">
    <name type="scientific">Halorubrum laminariae</name>
    <dbReference type="NCBI Taxonomy" id="1433523"/>
    <lineage>
        <taxon>Archaea</taxon>
        <taxon>Methanobacteriati</taxon>
        <taxon>Methanobacteriota</taxon>
        <taxon>Stenosarchaea group</taxon>
        <taxon>Halobacteria</taxon>
        <taxon>Halobacteriales</taxon>
        <taxon>Haloferacaceae</taxon>
        <taxon>Halorubrum</taxon>
    </lineage>
</organism>
<dbReference type="EMBL" id="JBHUDB010000001">
    <property type="protein sequence ID" value="MFD1569860.1"/>
    <property type="molecule type" value="Genomic_DNA"/>
</dbReference>
<dbReference type="SMART" id="SM00086">
    <property type="entry name" value="PAC"/>
    <property type="match status" value="2"/>
</dbReference>
<comment type="caution">
    <text evidence="11">The sequence shown here is derived from an EMBL/GenBank/DDBJ whole genome shotgun (WGS) entry which is preliminary data.</text>
</comment>
<evidence type="ECO:0000259" key="10">
    <source>
        <dbReference type="PROSITE" id="PS50113"/>
    </source>
</evidence>
<dbReference type="InterPro" id="IPR029016">
    <property type="entry name" value="GAF-like_dom_sf"/>
</dbReference>
<dbReference type="InterPro" id="IPR000700">
    <property type="entry name" value="PAS-assoc_C"/>
</dbReference>
<dbReference type="SMART" id="SM00091">
    <property type="entry name" value="PAS"/>
    <property type="match status" value="2"/>
</dbReference>
<evidence type="ECO:0000259" key="7">
    <source>
        <dbReference type="PROSITE" id="PS50109"/>
    </source>
</evidence>
<dbReference type="PROSITE" id="PS50113">
    <property type="entry name" value="PAC"/>
    <property type="match status" value="2"/>
</dbReference>
<keyword evidence="12" id="KW-1185">Reference proteome</keyword>
<dbReference type="InterPro" id="IPR003018">
    <property type="entry name" value="GAF"/>
</dbReference>
<dbReference type="Gene3D" id="3.40.50.2300">
    <property type="match status" value="1"/>
</dbReference>
<dbReference type="InterPro" id="IPR003661">
    <property type="entry name" value="HisK_dim/P_dom"/>
</dbReference>
<dbReference type="PROSITE" id="PS50112">
    <property type="entry name" value="PAS"/>
    <property type="match status" value="2"/>
</dbReference>
<dbReference type="Pfam" id="PF00072">
    <property type="entry name" value="Response_reg"/>
    <property type="match status" value="1"/>
</dbReference>
<dbReference type="InterPro" id="IPR000014">
    <property type="entry name" value="PAS"/>
</dbReference>
<evidence type="ECO:0000313" key="12">
    <source>
        <dbReference type="Proteomes" id="UP001597185"/>
    </source>
</evidence>
<dbReference type="PANTHER" id="PTHR43304">
    <property type="entry name" value="PHYTOCHROME-LIKE PROTEIN CPH1"/>
    <property type="match status" value="1"/>
</dbReference>
<sequence length="788" mass="87339">MDEIRVLHVDDEPDFADLTADFLERIDDRFTVETATSVAAGRSALDEDPAVDCVISDYDMPEQSGIDFLRRVREDHPHLPFVLFTGKGSETIASEALRAGATDYLQKDAGTEQYELLANRVANAVRQVRGRRAEQRLVEVADNTDQLIFVFDTDWSELLFVSAAYEELWGHPRSELRDDPTAFLDDVHPDDRDRVRDAMDRLTAGESVRHTFRVRPNEDTQRWIEIRGEPIRDDAGEVVRVAGFGVDVTDAQRRRQRRERQRETLLRLATDEAVADGSFETAVRTITEATARVLDVDRVNVWLTEPKAGIDGTANSAASDEFLYCVDDYDRQTGEHDAGGRLRIDDHPTYIEALETNRAIAVDDAASDPRTAELADGYLEAHGVGALLDGTLRSGGDVIGMVCHEHVGGTRKWTDDEAEFASDVAEVVHRAVRNRERAARERDLERYETIVQSLADAVYTLDDEGRIDFVNDAYVDMKEASREELIGRPIVDFVDDEVIDRTTAMYESLDERDRDIARIEYDFRTIDGDPIPAELRFTSLPGSDDGVSRVGVIRDISDRKQRERELKRQNERLDAFASVVSHDLRNPLRVAAGNIELARESCDTPGLDDAANALDRMEALVDDLLTVAREGKPVEDPDTVEIGDVATASWRTVETDDTTLSVEIDASIRADESRLRQLFENLFRNAMEHGPDSDGVDSDGPPLSVTIGPLADGTGFYVEDDGVGIPVDERDDVFEGGYSTDPDGTGFGLTIAREVAEAHGWSIDATAGETGGARFEITGVSGIAGDGE</sequence>
<evidence type="ECO:0000256" key="4">
    <source>
        <dbReference type="ARBA" id="ARBA00022679"/>
    </source>
</evidence>
<evidence type="ECO:0000256" key="5">
    <source>
        <dbReference type="ARBA" id="ARBA00022777"/>
    </source>
</evidence>
<dbReference type="InterPro" id="IPR036890">
    <property type="entry name" value="HATPase_C_sf"/>
</dbReference>
<dbReference type="InterPro" id="IPR052162">
    <property type="entry name" value="Sensor_kinase/Photoreceptor"/>
</dbReference>
<evidence type="ECO:0000259" key="8">
    <source>
        <dbReference type="PROSITE" id="PS50110"/>
    </source>
</evidence>
<dbReference type="SMART" id="SM00448">
    <property type="entry name" value="REC"/>
    <property type="match status" value="1"/>
</dbReference>
<dbReference type="PROSITE" id="PS50109">
    <property type="entry name" value="HIS_KIN"/>
    <property type="match status" value="1"/>
</dbReference>
<name>A0ABD6BYE1_9EURY</name>
<dbReference type="InterPro" id="IPR035965">
    <property type="entry name" value="PAS-like_dom_sf"/>
</dbReference>
<dbReference type="AlphaFoldDB" id="A0ABD6BYE1"/>
<dbReference type="Pfam" id="PF13426">
    <property type="entry name" value="PAS_9"/>
    <property type="match status" value="1"/>
</dbReference>
<dbReference type="Gene3D" id="1.10.287.130">
    <property type="match status" value="1"/>
</dbReference>
<dbReference type="PANTHER" id="PTHR43304:SF1">
    <property type="entry name" value="PAC DOMAIN-CONTAINING PROTEIN"/>
    <property type="match status" value="1"/>
</dbReference>
<dbReference type="Pfam" id="PF01590">
    <property type="entry name" value="GAF"/>
    <property type="match status" value="1"/>
</dbReference>
<dbReference type="NCBIfam" id="TIGR00229">
    <property type="entry name" value="sensory_box"/>
    <property type="match status" value="2"/>
</dbReference>
<dbReference type="Pfam" id="PF08447">
    <property type="entry name" value="PAS_3"/>
    <property type="match status" value="1"/>
</dbReference>
<dbReference type="SUPFAM" id="SSF52172">
    <property type="entry name" value="CheY-like"/>
    <property type="match status" value="1"/>
</dbReference>
<dbReference type="Pfam" id="PF00512">
    <property type="entry name" value="HisKA"/>
    <property type="match status" value="1"/>
</dbReference>
<dbReference type="InterPro" id="IPR003594">
    <property type="entry name" value="HATPase_dom"/>
</dbReference>
<dbReference type="InterPro" id="IPR005467">
    <property type="entry name" value="His_kinase_dom"/>
</dbReference>
<evidence type="ECO:0000256" key="6">
    <source>
        <dbReference type="PROSITE-ProRule" id="PRU00169"/>
    </source>
</evidence>
<dbReference type="InterPro" id="IPR001789">
    <property type="entry name" value="Sig_transdc_resp-reg_receiver"/>
</dbReference>
<reference evidence="11 12" key="1">
    <citation type="journal article" date="2019" name="Int. J. Syst. Evol. Microbiol.">
        <title>The Global Catalogue of Microorganisms (GCM) 10K type strain sequencing project: providing services to taxonomists for standard genome sequencing and annotation.</title>
        <authorList>
            <consortium name="The Broad Institute Genomics Platform"/>
            <consortium name="The Broad Institute Genome Sequencing Center for Infectious Disease"/>
            <person name="Wu L."/>
            <person name="Ma J."/>
        </authorList>
    </citation>
    <scope>NUCLEOTIDE SEQUENCE [LARGE SCALE GENOMIC DNA]</scope>
    <source>
        <strain evidence="11 12">CGMCC 1.12689</strain>
    </source>
</reference>
<evidence type="ECO:0000256" key="3">
    <source>
        <dbReference type="ARBA" id="ARBA00022553"/>
    </source>
</evidence>
<dbReference type="InterPro" id="IPR001610">
    <property type="entry name" value="PAC"/>
</dbReference>
<dbReference type="CDD" id="cd00075">
    <property type="entry name" value="HATPase"/>
    <property type="match status" value="1"/>
</dbReference>
<dbReference type="CDD" id="cd00156">
    <property type="entry name" value="REC"/>
    <property type="match status" value="1"/>
</dbReference>
<dbReference type="RefSeq" id="WP_256416547.1">
    <property type="nucleotide sequence ID" value="NZ_JANHDL010000001.1"/>
</dbReference>
<evidence type="ECO:0000313" key="11">
    <source>
        <dbReference type="EMBL" id="MFD1569860.1"/>
    </source>
</evidence>
<accession>A0ABD6BYE1</accession>
<dbReference type="SUPFAM" id="SSF47384">
    <property type="entry name" value="Homodimeric domain of signal transducing histidine kinase"/>
    <property type="match status" value="1"/>
</dbReference>
<feature type="domain" description="Response regulatory" evidence="8">
    <location>
        <begin position="5"/>
        <end position="122"/>
    </location>
</feature>
<feature type="domain" description="PAC" evidence="10">
    <location>
        <begin position="208"/>
        <end position="260"/>
    </location>
</feature>
<comment type="catalytic activity">
    <reaction evidence="1">
        <text>ATP + protein L-histidine = ADP + protein N-phospho-L-histidine.</text>
        <dbReference type="EC" id="2.7.13.3"/>
    </reaction>
</comment>
<dbReference type="InterPro" id="IPR013655">
    <property type="entry name" value="PAS_fold_3"/>
</dbReference>
<dbReference type="Gene3D" id="3.30.450.20">
    <property type="entry name" value="PAS domain"/>
    <property type="match status" value="2"/>
</dbReference>
<keyword evidence="4" id="KW-0808">Transferase</keyword>
<evidence type="ECO:0000256" key="2">
    <source>
        <dbReference type="ARBA" id="ARBA00012438"/>
    </source>
</evidence>
<evidence type="ECO:0000259" key="9">
    <source>
        <dbReference type="PROSITE" id="PS50112"/>
    </source>
</evidence>
<feature type="modified residue" description="4-aspartylphosphate" evidence="6">
    <location>
        <position position="57"/>
    </location>
</feature>
<proteinExistence type="predicted"/>
<dbReference type="SUPFAM" id="SSF55874">
    <property type="entry name" value="ATPase domain of HSP90 chaperone/DNA topoisomerase II/histidine kinase"/>
    <property type="match status" value="1"/>
</dbReference>
<keyword evidence="5" id="KW-0418">Kinase</keyword>
<feature type="domain" description="PAS" evidence="9">
    <location>
        <begin position="133"/>
        <end position="206"/>
    </location>
</feature>
<dbReference type="Pfam" id="PF02518">
    <property type="entry name" value="HATPase_c"/>
    <property type="match status" value="1"/>
</dbReference>
<dbReference type="Gene3D" id="3.30.450.40">
    <property type="match status" value="1"/>
</dbReference>
<dbReference type="GO" id="GO:0004673">
    <property type="term" value="F:protein histidine kinase activity"/>
    <property type="evidence" value="ECO:0007669"/>
    <property type="project" value="UniProtKB-EC"/>
</dbReference>
<gene>
    <name evidence="11" type="ORF">ACFR9T_04555</name>
</gene>
<feature type="domain" description="PAS" evidence="9">
    <location>
        <begin position="443"/>
        <end position="513"/>
    </location>
</feature>
<dbReference type="InterPro" id="IPR036097">
    <property type="entry name" value="HisK_dim/P_sf"/>
</dbReference>
<dbReference type="InterPro" id="IPR004358">
    <property type="entry name" value="Sig_transdc_His_kin-like_C"/>
</dbReference>
<keyword evidence="3 6" id="KW-0597">Phosphoprotein</keyword>
<dbReference type="EC" id="2.7.13.3" evidence="2"/>
<dbReference type="Proteomes" id="UP001597185">
    <property type="component" value="Unassembled WGS sequence"/>
</dbReference>
<dbReference type="SMART" id="SM00065">
    <property type="entry name" value="GAF"/>
    <property type="match status" value="1"/>
</dbReference>
<dbReference type="SUPFAM" id="SSF55781">
    <property type="entry name" value="GAF domain-like"/>
    <property type="match status" value="1"/>
</dbReference>
<feature type="domain" description="PAC" evidence="10">
    <location>
        <begin position="517"/>
        <end position="568"/>
    </location>
</feature>
<dbReference type="PROSITE" id="PS50110">
    <property type="entry name" value="RESPONSE_REGULATORY"/>
    <property type="match status" value="1"/>
</dbReference>
<dbReference type="SMART" id="SM00388">
    <property type="entry name" value="HisKA"/>
    <property type="match status" value="1"/>
</dbReference>
<dbReference type="SUPFAM" id="SSF55785">
    <property type="entry name" value="PYP-like sensor domain (PAS domain)"/>
    <property type="match status" value="2"/>
</dbReference>
<protein>
    <recommendedName>
        <fullName evidence="2">histidine kinase</fullName>
        <ecNumber evidence="2">2.7.13.3</ecNumber>
    </recommendedName>
</protein>
<dbReference type="SMART" id="SM00387">
    <property type="entry name" value="HATPase_c"/>
    <property type="match status" value="1"/>
</dbReference>
<dbReference type="PRINTS" id="PR00344">
    <property type="entry name" value="BCTRLSENSOR"/>
</dbReference>
<dbReference type="InterPro" id="IPR011006">
    <property type="entry name" value="CheY-like_superfamily"/>
</dbReference>